<reference evidence="2 3" key="1">
    <citation type="journal article" date="2015" name="Nature">
        <title>rRNA introns, odd ribosomes, and small enigmatic genomes across a large radiation of phyla.</title>
        <authorList>
            <person name="Brown C.T."/>
            <person name="Hug L.A."/>
            <person name="Thomas B.C."/>
            <person name="Sharon I."/>
            <person name="Castelle C.J."/>
            <person name="Singh A."/>
            <person name="Wilkins M.J."/>
            <person name="Williams K.H."/>
            <person name="Banfield J.F."/>
        </authorList>
    </citation>
    <scope>NUCLEOTIDE SEQUENCE [LARGE SCALE GENOMIC DNA]</scope>
</reference>
<evidence type="ECO:0000313" key="3">
    <source>
        <dbReference type="Proteomes" id="UP000034507"/>
    </source>
</evidence>
<dbReference type="SUPFAM" id="SSF53335">
    <property type="entry name" value="S-adenosyl-L-methionine-dependent methyltransferases"/>
    <property type="match status" value="1"/>
</dbReference>
<gene>
    <name evidence="2" type="ORF">UU77_C0030G0010</name>
</gene>
<protein>
    <recommendedName>
        <fullName evidence="1">Methyltransferase FkbM domain-containing protein</fullName>
    </recommendedName>
</protein>
<dbReference type="GO" id="GO:0016197">
    <property type="term" value="P:endosomal transport"/>
    <property type="evidence" value="ECO:0007669"/>
    <property type="project" value="TreeGrafter"/>
</dbReference>
<dbReference type="GO" id="GO:0005886">
    <property type="term" value="C:plasma membrane"/>
    <property type="evidence" value="ECO:0007669"/>
    <property type="project" value="TreeGrafter"/>
</dbReference>
<dbReference type="InterPro" id="IPR053202">
    <property type="entry name" value="EGF_Rcpt_Signaling_Reg"/>
</dbReference>
<feature type="domain" description="Methyltransferase FkbM" evidence="1">
    <location>
        <begin position="61"/>
        <end position="197"/>
    </location>
</feature>
<evidence type="ECO:0000259" key="1">
    <source>
        <dbReference type="Pfam" id="PF05050"/>
    </source>
</evidence>
<dbReference type="InterPro" id="IPR006342">
    <property type="entry name" value="FkbM_mtfrase"/>
</dbReference>
<dbReference type="PATRIC" id="fig|1619119.3.peg.673"/>
<sequence>MIFSLLRKIKIYGFGKFLEYVWIELTYYLPNRLFKNSFSQLAEDLIVHKALGNISNGFYVDVGANDSMRYSNSEHFYRSGWSGINIEPDPTAFKKLASRRLRDTNLNIGISSQEGTMNFYKFSPSTHSTFSDADAETFSKAGFQIISKEPVRVATLANVLKEYCKADKIDFLSVDTEGFDLEVLKGMDWNLYKPTVICAEDPACKDVLEPLGYSVIGQTRFNIIYKVTTKL</sequence>
<dbReference type="Gene3D" id="3.40.50.150">
    <property type="entry name" value="Vaccinia Virus protein VP39"/>
    <property type="match status" value="1"/>
</dbReference>
<organism evidence="2 3">
    <name type="scientific">candidate division WWE3 bacterium GW2011_GWC1_41_7</name>
    <dbReference type="NCBI Taxonomy" id="1619119"/>
    <lineage>
        <taxon>Bacteria</taxon>
        <taxon>Katanobacteria</taxon>
    </lineage>
</organism>
<dbReference type="GO" id="GO:0006888">
    <property type="term" value="P:endoplasmic reticulum to Golgi vesicle-mediated transport"/>
    <property type="evidence" value="ECO:0007669"/>
    <property type="project" value="TreeGrafter"/>
</dbReference>
<evidence type="ECO:0000313" key="2">
    <source>
        <dbReference type="EMBL" id="KKS20232.1"/>
    </source>
</evidence>
<dbReference type="InterPro" id="IPR029063">
    <property type="entry name" value="SAM-dependent_MTases_sf"/>
</dbReference>
<dbReference type="AlphaFoldDB" id="A0A0G0X777"/>
<dbReference type="EMBL" id="LCBX01000030">
    <property type="protein sequence ID" value="KKS20232.1"/>
    <property type="molecule type" value="Genomic_DNA"/>
</dbReference>
<proteinExistence type="predicted"/>
<name>A0A0G0X777_UNCKA</name>
<dbReference type="NCBIfam" id="TIGR01444">
    <property type="entry name" value="fkbM_fam"/>
    <property type="match status" value="1"/>
</dbReference>
<accession>A0A0G0X777</accession>
<dbReference type="Pfam" id="PF05050">
    <property type="entry name" value="Methyltransf_21"/>
    <property type="match status" value="1"/>
</dbReference>
<dbReference type="GO" id="GO:0005737">
    <property type="term" value="C:cytoplasm"/>
    <property type="evidence" value="ECO:0007669"/>
    <property type="project" value="GOC"/>
</dbReference>
<comment type="caution">
    <text evidence="2">The sequence shown here is derived from an EMBL/GenBank/DDBJ whole genome shotgun (WGS) entry which is preliminary data.</text>
</comment>
<dbReference type="Proteomes" id="UP000034507">
    <property type="component" value="Unassembled WGS sequence"/>
</dbReference>
<dbReference type="PANTHER" id="PTHR34009:SF2">
    <property type="entry name" value="PROTEIN STAR"/>
    <property type="match status" value="1"/>
</dbReference>
<dbReference type="PANTHER" id="PTHR34009">
    <property type="entry name" value="PROTEIN STAR"/>
    <property type="match status" value="1"/>
</dbReference>